<dbReference type="AlphaFoldDB" id="A0A4Q0NQV0"/>
<feature type="transmembrane region" description="Helical" evidence="1">
    <location>
        <begin position="179"/>
        <end position="200"/>
    </location>
</feature>
<proteinExistence type="predicted"/>
<sequence length="284" mass="32650">MNTEKSKSTLVVVDYCRNCSKNLNPNAAFCDQCGGKIIKNRITTKNLLEDFNDRFLSIDGAFPKTFIALYRNPEDVIGGYINGVRKKYMSAFGYFALSLSIAGIYVFILREYFMDSIFENISSETIQNQDKAQLDFVKQLTTGINEYQALLSILSIPILAFISRIVFWNYKQFNYLEHVVIYLYAFSHINLTVYILAILTIWSPSIYIFFSFVGTIGYVIYLCYVLKRLYGLNFKKLILKTSLFALIGSLFFFIISIIVGIIMFKMGMFDELIENIKTANQAKT</sequence>
<dbReference type="OrthoDB" id="1143019at2"/>
<keyword evidence="1" id="KW-0472">Membrane</keyword>
<evidence type="ECO:0000313" key="3">
    <source>
        <dbReference type="Proteomes" id="UP000289821"/>
    </source>
</evidence>
<dbReference type="Proteomes" id="UP000289821">
    <property type="component" value="Unassembled WGS sequence"/>
</dbReference>
<keyword evidence="1" id="KW-1133">Transmembrane helix</keyword>
<name>A0A4Q0NQV0_9FLAO</name>
<evidence type="ECO:0008006" key="4">
    <source>
        <dbReference type="Google" id="ProtNLM"/>
    </source>
</evidence>
<dbReference type="EMBL" id="QOVI01000006">
    <property type="protein sequence ID" value="RXG12540.1"/>
    <property type="molecule type" value="Genomic_DNA"/>
</dbReference>
<dbReference type="InterPro" id="IPR022134">
    <property type="entry name" value="DUF3667"/>
</dbReference>
<gene>
    <name evidence="2" type="ORF">DSM04_10619</name>
</gene>
<evidence type="ECO:0000313" key="2">
    <source>
        <dbReference type="EMBL" id="RXG12540.1"/>
    </source>
</evidence>
<feature type="transmembrane region" description="Helical" evidence="1">
    <location>
        <begin position="91"/>
        <end position="108"/>
    </location>
</feature>
<feature type="transmembrane region" description="Helical" evidence="1">
    <location>
        <begin position="238"/>
        <end position="264"/>
    </location>
</feature>
<evidence type="ECO:0000256" key="1">
    <source>
        <dbReference type="SAM" id="Phobius"/>
    </source>
</evidence>
<reference evidence="2 3" key="1">
    <citation type="submission" date="2018-07" db="EMBL/GenBank/DDBJ databases">
        <title>Leeuwenhoekiella genomics.</title>
        <authorList>
            <person name="Tahon G."/>
            <person name="Willems A."/>
        </authorList>
    </citation>
    <scope>NUCLEOTIDE SEQUENCE [LARGE SCALE GENOMIC DNA]</scope>
    <source>
        <strain evidence="2 3">R-50232</strain>
    </source>
</reference>
<protein>
    <recommendedName>
        <fullName evidence="4">DUF3667 domain-containing protein</fullName>
    </recommendedName>
</protein>
<dbReference type="Pfam" id="PF12412">
    <property type="entry name" value="DUF3667"/>
    <property type="match status" value="1"/>
</dbReference>
<feature type="transmembrane region" description="Helical" evidence="1">
    <location>
        <begin position="206"/>
        <end position="226"/>
    </location>
</feature>
<organism evidence="2 3">
    <name type="scientific">Leeuwenhoekiella aestuarii</name>
    <dbReference type="NCBI Taxonomy" id="2249426"/>
    <lineage>
        <taxon>Bacteria</taxon>
        <taxon>Pseudomonadati</taxon>
        <taxon>Bacteroidota</taxon>
        <taxon>Flavobacteriia</taxon>
        <taxon>Flavobacteriales</taxon>
        <taxon>Flavobacteriaceae</taxon>
        <taxon>Leeuwenhoekiella</taxon>
    </lineage>
</organism>
<dbReference type="RefSeq" id="WP_128762216.1">
    <property type="nucleotide sequence ID" value="NZ_QOVI01000006.1"/>
</dbReference>
<accession>A0A4Q0NQV0</accession>
<comment type="caution">
    <text evidence="2">The sequence shown here is derived from an EMBL/GenBank/DDBJ whole genome shotgun (WGS) entry which is preliminary data.</text>
</comment>
<keyword evidence="3" id="KW-1185">Reference proteome</keyword>
<keyword evidence="1" id="KW-0812">Transmembrane</keyword>
<feature type="transmembrane region" description="Helical" evidence="1">
    <location>
        <begin position="147"/>
        <end position="167"/>
    </location>
</feature>